<feature type="region of interest" description="Disordered" evidence="1">
    <location>
        <begin position="505"/>
        <end position="577"/>
    </location>
</feature>
<keyword evidence="2" id="KW-0472">Membrane</keyword>
<dbReference type="OrthoDB" id="6240176at2759"/>
<feature type="chain" id="PRO_5035727563" evidence="3">
    <location>
        <begin position="19"/>
        <end position="577"/>
    </location>
</feature>
<keyword evidence="5" id="KW-1185">Reference proteome</keyword>
<dbReference type="EMBL" id="JTDE01000846">
    <property type="protein sequence ID" value="KAF7260209.1"/>
    <property type="molecule type" value="Genomic_DNA"/>
</dbReference>
<feature type="compositionally biased region" description="Acidic residues" evidence="1">
    <location>
        <begin position="556"/>
        <end position="577"/>
    </location>
</feature>
<evidence type="ECO:0000256" key="3">
    <source>
        <dbReference type="SAM" id="SignalP"/>
    </source>
</evidence>
<evidence type="ECO:0000313" key="5">
    <source>
        <dbReference type="Proteomes" id="UP000822476"/>
    </source>
</evidence>
<comment type="caution">
    <text evidence="4">The sequence shown here is derived from an EMBL/GenBank/DDBJ whole genome shotgun (WGS) entry which is preliminary data.</text>
</comment>
<dbReference type="AlphaFoldDB" id="A0A8S9YYL9"/>
<protein>
    <submittedName>
        <fullName evidence="4">Immunoglobulin V-set domain protein</fullName>
    </submittedName>
</protein>
<accession>A0A8S9YYL9</accession>
<feature type="signal peptide" evidence="3">
    <location>
        <begin position="1"/>
        <end position="18"/>
    </location>
</feature>
<name>A0A8S9YYL9_9TREM</name>
<organism evidence="4 5">
    <name type="scientific">Paragonimus skrjabini miyazakii</name>
    <dbReference type="NCBI Taxonomy" id="59628"/>
    <lineage>
        <taxon>Eukaryota</taxon>
        <taxon>Metazoa</taxon>
        <taxon>Spiralia</taxon>
        <taxon>Lophotrochozoa</taxon>
        <taxon>Platyhelminthes</taxon>
        <taxon>Trematoda</taxon>
        <taxon>Digenea</taxon>
        <taxon>Plagiorchiida</taxon>
        <taxon>Troglotremata</taxon>
        <taxon>Troglotrematidae</taxon>
        <taxon>Paragonimus</taxon>
    </lineage>
</organism>
<sequence>MLFWCISLACCIPAIVSGSSSAELLFEISDGQSWTTKGSKAIAVNTPLKMRCVAKKYENDSNNEISIILSTYSGVNIILGSGTSNEVIWETQRAQFNHSATYKCVLGSYSEVLSIHIYQLGLKNSTIPTQTHLDKIGNIKLIRRSVIQDALLDASNDKSWLSCRCVLSSPSLLKLVTLRWEGGLFDVVNNLTELNSLYTQQTERSHSSPQILMKMRINQFVVDSRAYGEYRCVFSFHKSENVVGRVYLHVPPILRLVYDPPPLPVLNLSSQFTCTHPPCVASRDESLGPDSNVAKWTSACELVAAYPPPVLSDGVTWGWNQPDWADYAIERVKLVGKEAYFSEMEAIEMDEGPWQVLERKRREVTASDTQNIHLAKRPSGPVYFWCSAKNSIGETAVWWPGPLEKSHTTYWASIWWPVLGVALELVSLGLVFGFFRYCSSKRQLHAYVTSPENDGTSFGLSRLMDSQSSVGRNHLDAPEVKPSIPLRTMQPVQYSRLLHTSGSTFSSAERLSTPDHNRPTGPQVCHGYSNPVMEDEQTEHHLTDEAFAPNVKEEKEGDEYFWDSENEPNDDDGAQHK</sequence>
<evidence type="ECO:0000256" key="1">
    <source>
        <dbReference type="SAM" id="MobiDB-lite"/>
    </source>
</evidence>
<feature type="transmembrane region" description="Helical" evidence="2">
    <location>
        <begin position="414"/>
        <end position="435"/>
    </location>
</feature>
<keyword evidence="2" id="KW-0812">Transmembrane</keyword>
<evidence type="ECO:0000313" key="4">
    <source>
        <dbReference type="EMBL" id="KAF7260209.1"/>
    </source>
</evidence>
<proteinExistence type="predicted"/>
<keyword evidence="2" id="KW-1133">Transmembrane helix</keyword>
<gene>
    <name evidence="4" type="ORF">EG68_02509</name>
</gene>
<keyword evidence="3" id="KW-0732">Signal</keyword>
<reference evidence="4" key="1">
    <citation type="submission" date="2019-07" db="EMBL/GenBank/DDBJ databases">
        <title>Annotation for the trematode Paragonimus miyazaki's.</title>
        <authorList>
            <person name="Choi Y.-J."/>
        </authorList>
    </citation>
    <scope>NUCLEOTIDE SEQUENCE</scope>
    <source>
        <strain evidence="4">Japan</strain>
    </source>
</reference>
<dbReference type="Proteomes" id="UP000822476">
    <property type="component" value="Unassembled WGS sequence"/>
</dbReference>
<evidence type="ECO:0000256" key="2">
    <source>
        <dbReference type="SAM" id="Phobius"/>
    </source>
</evidence>